<protein>
    <submittedName>
        <fullName evidence="1">Uncharacterized protein</fullName>
    </submittedName>
</protein>
<accession>A0AAD9P0P6</accession>
<evidence type="ECO:0000313" key="1">
    <source>
        <dbReference type="EMBL" id="KAK2185992.1"/>
    </source>
</evidence>
<gene>
    <name evidence="1" type="ORF">NP493_215g05054</name>
</gene>
<evidence type="ECO:0000313" key="2">
    <source>
        <dbReference type="Proteomes" id="UP001209878"/>
    </source>
</evidence>
<reference evidence="1" key="1">
    <citation type="journal article" date="2023" name="Mol. Biol. Evol.">
        <title>Third-Generation Sequencing Reveals the Adaptive Role of the Epigenome in Three Deep-Sea Polychaetes.</title>
        <authorList>
            <person name="Perez M."/>
            <person name="Aroh O."/>
            <person name="Sun Y."/>
            <person name="Lan Y."/>
            <person name="Juniper S.K."/>
            <person name="Young C.R."/>
            <person name="Angers B."/>
            <person name="Qian P.Y."/>
        </authorList>
    </citation>
    <scope>NUCLEOTIDE SEQUENCE</scope>
    <source>
        <strain evidence="1">R07B-5</strain>
    </source>
</reference>
<proteinExistence type="predicted"/>
<name>A0AAD9P0P6_RIDPI</name>
<organism evidence="1 2">
    <name type="scientific">Ridgeia piscesae</name>
    <name type="common">Tubeworm</name>
    <dbReference type="NCBI Taxonomy" id="27915"/>
    <lineage>
        <taxon>Eukaryota</taxon>
        <taxon>Metazoa</taxon>
        <taxon>Spiralia</taxon>
        <taxon>Lophotrochozoa</taxon>
        <taxon>Annelida</taxon>
        <taxon>Polychaeta</taxon>
        <taxon>Sedentaria</taxon>
        <taxon>Canalipalpata</taxon>
        <taxon>Sabellida</taxon>
        <taxon>Siboglinidae</taxon>
        <taxon>Ridgeia</taxon>
    </lineage>
</organism>
<dbReference type="Proteomes" id="UP001209878">
    <property type="component" value="Unassembled WGS sequence"/>
</dbReference>
<dbReference type="EMBL" id="JAODUO010000216">
    <property type="protein sequence ID" value="KAK2185992.1"/>
    <property type="molecule type" value="Genomic_DNA"/>
</dbReference>
<comment type="caution">
    <text evidence="1">The sequence shown here is derived from an EMBL/GenBank/DDBJ whole genome shotgun (WGS) entry which is preliminary data.</text>
</comment>
<dbReference type="AlphaFoldDB" id="A0AAD9P0P6"/>
<sequence length="41" mass="4418">MIRNDVFVQRGTRAVKLLQLSVVVILHGDVIRGGSSRNGGV</sequence>
<keyword evidence="2" id="KW-1185">Reference proteome</keyword>